<dbReference type="AlphaFoldDB" id="A0A2S6IVQ6"/>
<dbReference type="CDD" id="cd02440">
    <property type="entry name" value="AdoMet_MTases"/>
    <property type="match status" value="1"/>
</dbReference>
<keyword evidence="2 4" id="KW-0808">Transferase</keyword>
<keyword evidence="1 4" id="KW-0489">Methyltransferase</keyword>
<proteinExistence type="predicted"/>
<dbReference type="PANTHER" id="PTHR47816">
    <property type="entry name" value="RIBOSOMAL RNA SMALL SUBUNIT METHYLTRANSFERASE C"/>
    <property type="match status" value="1"/>
</dbReference>
<protein>
    <submittedName>
        <fullName evidence="4">Methyltransferase family protein</fullName>
    </submittedName>
</protein>
<evidence type="ECO:0000313" key="5">
    <source>
        <dbReference type="Proteomes" id="UP000239485"/>
    </source>
</evidence>
<feature type="domain" description="Methyltransferase small" evidence="3">
    <location>
        <begin position="44"/>
        <end position="195"/>
    </location>
</feature>
<comment type="caution">
    <text evidence="4">The sequence shown here is derived from an EMBL/GenBank/DDBJ whole genome shotgun (WGS) entry which is preliminary data.</text>
</comment>
<organism evidence="4 5">
    <name type="scientific">Kineococcus xinjiangensis</name>
    <dbReference type="NCBI Taxonomy" id="512762"/>
    <lineage>
        <taxon>Bacteria</taxon>
        <taxon>Bacillati</taxon>
        <taxon>Actinomycetota</taxon>
        <taxon>Actinomycetes</taxon>
        <taxon>Kineosporiales</taxon>
        <taxon>Kineosporiaceae</taxon>
        <taxon>Kineococcus</taxon>
    </lineage>
</organism>
<dbReference type="InterPro" id="IPR029063">
    <property type="entry name" value="SAM-dependent_MTases_sf"/>
</dbReference>
<keyword evidence="5" id="KW-1185">Reference proteome</keyword>
<reference evidence="4 5" key="1">
    <citation type="submission" date="2018-02" db="EMBL/GenBank/DDBJ databases">
        <title>Genomic Encyclopedia of Archaeal and Bacterial Type Strains, Phase II (KMG-II): from individual species to whole genera.</title>
        <authorList>
            <person name="Goeker M."/>
        </authorList>
    </citation>
    <scope>NUCLEOTIDE SEQUENCE [LARGE SCALE GENOMIC DNA]</scope>
    <source>
        <strain evidence="4 5">DSM 22857</strain>
    </source>
</reference>
<evidence type="ECO:0000256" key="1">
    <source>
        <dbReference type="ARBA" id="ARBA00022603"/>
    </source>
</evidence>
<name>A0A2S6IVQ6_9ACTN</name>
<dbReference type="SUPFAM" id="SSF53335">
    <property type="entry name" value="S-adenosyl-L-methionine-dependent methyltransferases"/>
    <property type="match status" value="1"/>
</dbReference>
<evidence type="ECO:0000313" key="4">
    <source>
        <dbReference type="EMBL" id="PPK98447.1"/>
    </source>
</evidence>
<dbReference type="Proteomes" id="UP000239485">
    <property type="component" value="Unassembled WGS sequence"/>
</dbReference>
<dbReference type="InterPro" id="IPR007848">
    <property type="entry name" value="Small_mtfrase_dom"/>
</dbReference>
<dbReference type="EMBL" id="PTJD01000001">
    <property type="protein sequence ID" value="PPK98447.1"/>
    <property type="molecule type" value="Genomic_DNA"/>
</dbReference>
<dbReference type="GO" id="GO:0008757">
    <property type="term" value="F:S-adenosylmethionine-dependent methyltransferase activity"/>
    <property type="evidence" value="ECO:0007669"/>
    <property type="project" value="InterPro"/>
</dbReference>
<dbReference type="RefSeq" id="WP_104430868.1">
    <property type="nucleotide sequence ID" value="NZ_PTJD01000001.1"/>
</dbReference>
<dbReference type="Pfam" id="PF05175">
    <property type="entry name" value="MTS"/>
    <property type="match status" value="1"/>
</dbReference>
<sequence length="231" mass="24491">MAEDSTGDVAGDAAAGAGQHYFTAQPAAPDERRRLRVHLAGRSVEVETARGVFSAERLDPGTAVLLPHLDAAHEEDAPDEAQGDAPVLDLGCGWGPVALSLALHRPQRPVWAVDVNERALDLLRSTAARLGLDAVHCALPDDVPAEVRFASIWSNPPIRIGKAELHALLQRWLPRLRPGGAAHLVVQRNLGADSLHRWLAEGGVPGTVVEREGSSKGFRVLRVTASGTAPG</sequence>
<dbReference type="PANTHER" id="PTHR47816:SF4">
    <property type="entry name" value="RIBOSOMAL RNA SMALL SUBUNIT METHYLTRANSFERASE C"/>
    <property type="match status" value="1"/>
</dbReference>
<dbReference type="Gene3D" id="3.40.50.150">
    <property type="entry name" value="Vaccinia Virus protein VP39"/>
    <property type="match status" value="1"/>
</dbReference>
<dbReference type="InterPro" id="IPR046977">
    <property type="entry name" value="RsmC/RlmG"/>
</dbReference>
<evidence type="ECO:0000259" key="3">
    <source>
        <dbReference type="Pfam" id="PF05175"/>
    </source>
</evidence>
<evidence type="ECO:0000256" key="2">
    <source>
        <dbReference type="ARBA" id="ARBA00022679"/>
    </source>
</evidence>
<dbReference type="OrthoDB" id="9764961at2"/>
<accession>A0A2S6IVQ6</accession>
<dbReference type="GO" id="GO:0032259">
    <property type="term" value="P:methylation"/>
    <property type="evidence" value="ECO:0007669"/>
    <property type="project" value="UniProtKB-KW"/>
</dbReference>
<gene>
    <name evidence="4" type="ORF">CLV92_101142</name>
</gene>